<keyword evidence="1" id="KW-0732">Signal</keyword>
<keyword evidence="2" id="KW-0547">Nucleotide-binding</keyword>
<dbReference type="Proteomes" id="UP000670475">
    <property type="component" value="Unassembled WGS sequence"/>
</dbReference>
<feature type="chain" id="PRO_5038439287" evidence="1">
    <location>
        <begin position="23"/>
        <end position="113"/>
    </location>
</feature>
<comment type="caution">
    <text evidence="2">The sequence shown here is derived from an EMBL/GenBank/DDBJ whole genome shotgun (WGS) entry which is preliminary data.</text>
</comment>
<keyword evidence="3" id="KW-1185">Reference proteome</keyword>
<sequence length="113" mass="10827">MNRSAAKTLGAAVLGAAFAATAAGTASAAIGPLPDTGKALDTVNKLPVDQVAKELPNAGTDTLTATRSAASTVNTTAPQVLQAARAANPLGSLLGGLPVNGLNKGLPVDGLGG</sequence>
<name>A0A940RXB0_9ACTN</name>
<keyword evidence="2" id="KW-0067">ATP-binding</keyword>
<dbReference type="EMBL" id="JAGIQL010000031">
    <property type="protein sequence ID" value="MBP0457958.1"/>
    <property type="molecule type" value="Genomic_DNA"/>
</dbReference>
<evidence type="ECO:0000313" key="2">
    <source>
        <dbReference type="EMBL" id="MBP0457958.1"/>
    </source>
</evidence>
<dbReference type="AlphaFoldDB" id="A0A940RXB0"/>
<gene>
    <name evidence="2" type="ORF">JFN87_10655</name>
</gene>
<feature type="signal peptide" evidence="1">
    <location>
        <begin position="1"/>
        <end position="22"/>
    </location>
</feature>
<proteinExistence type="predicted"/>
<reference evidence="2" key="1">
    <citation type="submission" date="2021-03" db="EMBL/GenBank/DDBJ databases">
        <title>Whole genome sequence of Streptomyces bomunensis MMS17-BM035.</title>
        <authorList>
            <person name="Lee J.H."/>
        </authorList>
    </citation>
    <scope>NUCLEOTIDE SEQUENCE</scope>
    <source>
        <strain evidence="2">MMS17-BM035</strain>
    </source>
</reference>
<accession>A0A940RXB0</accession>
<dbReference type="GO" id="GO:0005524">
    <property type="term" value="F:ATP binding"/>
    <property type="evidence" value="ECO:0007669"/>
    <property type="project" value="UniProtKB-KW"/>
</dbReference>
<dbReference type="RefSeq" id="WP_209339715.1">
    <property type="nucleotide sequence ID" value="NZ_JAGIQL010000031.1"/>
</dbReference>
<evidence type="ECO:0000256" key="1">
    <source>
        <dbReference type="SAM" id="SignalP"/>
    </source>
</evidence>
<protein>
    <submittedName>
        <fullName evidence="2">ATP-binding protein</fullName>
    </submittedName>
</protein>
<evidence type="ECO:0000313" key="3">
    <source>
        <dbReference type="Proteomes" id="UP000670475"/>
    </source>
</evidence>
<organism evidence="2 3">
    <name type="scientific">Streptomyces montanisoli</name>
    <dbReference type="NCBI Taxonomy" id="2798581"/>
    <lineage>
        <taxon>Bacteria</taxon>
        <taxon>Bacillati</taxon>
        <taxon>Actinomycetota</taxon>
        <taxon>Actinomycetes</taxon>
        <taxon>Kitasatosporales</taxon>
        <taxon>Streptomycetaceae</taxon>
        <taxon>Streptomyces</taxon>
    </lineage>
</organism>